<evidence type="ECO:0000313" key="9">
    <source>
        <dbReference type="RefSeq" id="XP_033462208.1"/>
    </source>
</evidence>
<evidence type="ECO:0000259" key="6">
    <source>
        <dbReference type="Pfam" id="PF01408"/>
    </source>
</evidence>
<dbReference type="PANTHER" id="PTHR22604:SF105">
    <property type="entry name" value="TRANS-1,2-DIHYDROBENZENE-1,2-DIOL DEHYDROGENASE"/>
    <property type="match status" value="1"/>
</dbReference>
<proteinExistence type="inferred from homology"/>
<protein>
    <recommendedName>
        <fullName evidence="3">D-xylose 1-dehydrogenase (NADP(+), D-xylono-1,5-lactone-forming)</fullName>
        <ecNumber evidence="3">1.1.1.179</ecNumber>
    </recommendedName>
    <alternativeName>
        <fullName evidence="4">D-xylose-NADP dehydrogenase</fullName>
    </alternativeName>
</protein>
<dbReference type="PANTHER" id="PTHR22604">
    <property type="entry name" value="OXIDOREDUCTASES"/>
    <property type="match status" value="1"/>
</dbReference>
<dbReference type="Gene3D" id="3.40.50.720">
    <property type="entry name" value="NAD(P)-binding Rossmann-like Domain"/>
    <property type="match status" value="1"/>
</dbReference>
<dbReference type="Gene3D" id="3.30.360.10">
    <property type="entry name" value="Dihydrodipicolinate Reductase, domain 2"/>
    <property type="match status" value="1"/>
</dbReference>
<dbReference type="SUPFAM" id="SSF51735">
    <property type="entry name" value="NAD(P)-binding Rossmann-fold domains"/>
    <property type="match status" value="1"/>
</dbReference>
<dbReference type="Pfam" id="PF01408">
    <property type="entry name" value="GFO_IDH_MocA"/>
    <property type="match status" value="1"/>
</dbReference>
<evidence type="ECO:0000313" key="8">
    <source>
        <dbReference type="Proteomes" id="UP000504637"/>
    </source>
</evidence>
<reference evidence="9" key="3">
    <citation type="submission" date="2025-08" db="UniProtKB">
        <authorList>
            <consortium name="RefSeq"/>
        </authorList>
    </citation>
    <scope>IDENTIFICATION</scope>
    <source>
        <strain evidence="9">CBS 342.82</strain>
    </source>
</reference>
<dbReference type="InterPro" id="IPR050984">
    <property type="entry name" value="Gfo/Idh/MocA_domain"/>
</dbReference>
<organism evidence="9">
    <name type="scientific">Dissoconium aciculare CBS 342.82</name>
    <dbReference type="NCBI Taxonomy" id="1314786"/>
    <lineage>
        <taxon>Eukaryota</taxon>
        <taxon>Fungi</taxon>
        <taxon>Dikarya</taxon>
        <taxon>Ascomycota</taxon>
        <taxon>Pezizomycotina</taxon>
        <taxon>Dothideomycetes</taxon>
        <taxon>Dothideomycetidae</taxon>
        <taxon>Mycosphaerellales</taxon>
        <taxon>Dissoconiaceae</taxon>
        <taxon>Dissoconium</taxon>
    </lineage>
</organism>
<keyword evidence="8" id="KW-1185">Reference proteome</keyword>
<keyword evidence="2" id="KW-0560">Oxidoreductase</keyword>
<dbReference type="InterPro" id="IPR055170">
    <property type="entry name" value="GFO_IDH_MocA-like_dom"/>
</dbReference>
<comment type="catalytic activity">
    <reaction evidence="5">
        <text>D-xylose + NADP(+) = D-xylono-1,5-lactone + NADPH + H(+)</text>
        <dbReference type="Rhea" id="RHEA:22000"/>
        <dbReference type="ChEBI" id="CHEBI:15378"/>
        <dbReference type="ChEBI" id="CHEBI:15867"/>
        <dbReference type="ChEBI" id="CHEBI:53455"/>
        <dbReference type="ChEBI" id="CHEBI:57783"/>
        <dbReference type="ChEBI" id="CHEBI:58349"/>
        <dbReference type="EC" id="1.1.1.179"/>
    </reaction>
</comment>
<gene>
    <name evidence="9" type="ORF">K489DRAFT_333834</name>
</gene>
<dbReference type="OrthoDB" id="6417021at2759"/>
<accession>A0A6J3ME95</accession>
<feature type="domain" description="GFO/IDH/MocA-like oxidoreductase" evidence="7">
    <location>
        <begin position="168"/>
        <end position="259"/>
    </location>
</feature>
<dbReference type="SUPFAM" id="SSF55347">
    <property type="entry name" value="Glyceraldehyde-3-phosphate dehydrogenase-like, C-terminal domain"/>
    <property type="match status" value="1"/>
</dbReference>
<evidence type="ECO:0000256" key="3">
    <source>
        <dbReference type="ARBA" id="ARBA00038984"/>
    </source>
</evidence>
<comment type="similarity">
    <text evidence="1">Belongs to the Gfo/Idh/MocA family.</text>
</comment>
<dbReference type="EC" id="1.1.1.179" evidence="3"/>
<evidence type="ECO:0000256" key="4">
    <source>
        <dbReference type="ARBA" id="ARBA00042988"/>
    </source>
</evidence>
<reference evidence="9" key="1">
    <citation type="submission" date="2020-01" db="EMBL/GenBank/DDBJ databases">
        <authorList>
            <consortium name="DOE Joint Genome Institute"/>
            <person name="Haridas S."/>
            <person name="Albert R."/>
            <person name="Binder M."/>
            <person name="Bloem J."/>
            <person name="Labutti K."/>
            <person name="Salamov A."/>
            <person name="Andreopoulos B."/>
            <person name="Baker S.E."/>
            <person name="Barry K."/>
            <person name="Bills G."/>
            <person name="Bluhm B.H."/>
            <person name="Cannon C."/>
            <person name="Castanera R."/>
            <person name="Culley D.E."/>
            <person name="Daum C."/>
            <person name="Ezra D."/>
            <person name="Gonzalez J.B."/>
            <person name="Henrissat B."/>
            <person name="Kuo A."/>
            <person name="Liang C."/>
            <person name="Lipzen A."/>
            <person name="Lutzoni F."/>
            <person name="Magnuson J."/>
            <person name="Mondo S."/>
            <person name="Nolan M."/>
            <person name="Ohm R."/>
            <person name="Pangilinan J."/>
            <person name="Park H.-J."/>
            <person name="Ramirez L."/>
            <person name="Alfaro M."/>
            <person name="Sun H."/>
            <person name="Tritt A."/>
            <person name="Yoshinaga Y."/>
            <person name="Zwiers L.-H."/>
            <person name="Turgeon B.G."/>
            <person name="Goodwin S.B."/>
            <person name="Spatafora J.W."/>
            <person name="Crous P.W."/>
            <person name="Grigoriev I.V."/>
        </authorList>
    </citation>
    <scope>NUCLEOTIDE SEQUENCE</scope>
    <source>
        <strain evidence="9">CBS 342.82</strain>
    </source>
</reference>
<dbReference type="RefSeq" id="XP_033462208.1">
    <property type="nucleotide sequence ID" value="XM_033602177.1"/>
</dbReference>
<evidence type="ECO:0000256" key="2">
    <source>
        <dbReference type="ARBA" id="ARBA00023002"/>
    </source>
</evidence>
<dbReference type="Pfam" id="PF22725">
    <property type="entry name" value="GFO_IDH_MocA_C3"/>
    <property type="match status" value="1"/>
</dbReference>
<evidence type="ECO:0000259" key="7">
    <source>
        <dbReference type="Pfam" id="PF22725"/>
    </source>
</evidence>
<dbReference type="Proteomes" id="UP000504637">
    <property type="component" value="Unplaced"/>
</dbReference>
<dbReference type="GO" id="GO:0047837">
    <property type="term" value="F:D-xylose 1-dehydrogenase (NADP+) activity"/>
    <property type="evidence" value="ECO:0007669"/>
    <property type="project" value="UniProtKB-EC"/>
</dbReference>
<name>A0A6J3ME95_9PEZI</name>
<dbReference type="InterPro" id="IPR036291">
    <property type="entry name" value="NAD(P)-bd_dom_sf"/>
</dbReference>
<dbReference type="GO" id="GO:0000166">
    <property type="term" value="F:nucleotide binding"/>
    <property type="evidence" value="ECO:0007669"/>
    <property type="project" value="InterPro"/>
</dbReference>
<evidence type="ECO:0000256" key="1">
    <source>
        <dbReference type="ARBA" id="ARBA00010928"/>
    </source>
</evidence>
<evidence type="ECO:0000256" key="5">
    <source>
        <dbReference type="ARBA" id="ARBA00049233"/>
    </source>
</evidence>
<dbReference type="GeneID" id="54359977"/>
<sequence>MAGIVSRLWEAFSPSNPPPKSADALRFGILGAATIAPLTLTNPAKTHPEVIVQAIAARDRAKAEKFAKANGIPEVKASYEELIDDPNIDCVLIPLPNALHFEWAVRAIRAGKHVLLEKPAVSNAQEAEALFRLPELSVPNAPVLLEAFHSRFYPSWIKFRSLINPDDVVSVKSASMIPWWGTSKSDIHFNYNLSGGSIMAMGTYNFAALRMLFGAEPEECISCNTHHYTDGEHHDCDWDFHATFRFPGGRIGEASSTLRGPTWWTPSTAEVQLRAVLVPEAELEKSGQEKFRIRKATLHGIVHGIFWHRIDLHDMFEVREKSTGRVVRTWTETNSEKAYTFAEAGADFAGLPSEASWMSFRHQLEQFVNRVKGRETTTWVDGNESIRQMRMIDLAYEKSGLGARPSSKFLGTL</sequence>
<reference evidence="9" key="2">
    <citation type="submission" date="2020-04" db="EMBL/GenBank/DDBJ databases">
        <authorList>
            <consortium name="NCBI Genome Project"/>
        </authorList>
    </citation>
    <scope>NUCLEOTIDE SEQUENCE</scope>
    <source>
        <strain evidence="9">CBS 342.82</strain>
    </source>
</reference>
<dbReference type="AlphaFoldDB" id="A0A6J3ME95"/>
<dbReference type="InterPro" id="IPR000683">
    <property type="entry name" value="Gfo/Idh/MocA-like_OxRdtase_N"/>
</dbReference>
<feature type="domain" description="Gfo/Idh/MocA-like oxidoreductase N-terminal" evidence="6">
    <location>
        <begin position="25"/>
        <end position="133"/>
    </location>
</feature>